<dbReference type="VEuPathDB" id="FungiDB:H257_04595"/>
<dbReference type="Proteomes" id="UP000265716">
    <property type="component" value="Unassembled WGS sequence"/>
</dbReference>
<dbReference type="Proteomes" id="UP000266643">
    <property type="component" value="Unassembled WGS sequence"/>
</dbReference>
<protein>
    <submittedName>
        <fullName evidence="5">Uncharacterized protein</fullName>
    </submittedName>
</protein>
<dbReference type="EMBL" id="QUTD01010903">
    <property type="protein sequence ID" value="RHY40598.1"/>
    <property type="molecule type" value="Genomic_DNA"/>
</dbReference>
<name>A0A397D2N7_APHAT</name>
<feature type="region of interest" description="Disordered" evidence="1">
    <location>
        <begin position="175"/>
        <end position="205"/>
    </location>
</feature>
<evidence type="ECO:0000313" key="5">
    <source>
        <dbReference type="EMBL" id="RHY56929.1"/>
    </source>
</evidence>
<evidence type="ECO:0000313" key="8">
    <source>
        <dbReference type="Proteomes" id="UP000266643"/>
    </source>
</evidence>
<keyword evidence="2" id="KW-0472">Membrane</keyword>
<organism evidence="5 7">
    <name type="scientific">Aphanomyces astaci</name>
    <name type="common">Crayfish plague agent</name>
    <dbReference type="NCBI Taxonomy" id="112090"/>
    <lineage>
        <taxon>Eukaryota</taxon>
        <taxon>Sar</taxon>
        <taxon>Stramenopiles</taxon>
        <taxon>Oomycota</taxon>
        <taxon>Saprolegniomycetes</taxon>
        <taxon>Saprolegniales</taxon>
        <taxon>Verrucalvaceae</taxon>
        <taxon>Aphanomyces</taxon>
    </lineage>
</organism>
<sequence length="269" mass="28925">MNLRILAALLVLGCVNLVTVRAENDASDATIVEDVDGVDGASDEVFDQGDDATGTQQQPQISEAVFAQMLDLISPDCRAAIQASPEDASGLSDECKVEVQTTLHKLMGGKVRDPNDPVTPEIFQKMLDTIPAECRAEIEANPKDVSKISDTCKHSIQSTMTKLIAKAKRAEEFKKSRASAKAYDASTDEPKKHPRRRGKNEPKGSNTTTLLIVIGFVVTAIAGVAGVAYTLSQKQRLEAGKAKPTKKLSKHKKEKDGRRQQAAAAASIN</sequence>
<proteinExistence type="predicted"/>
<dbReference type="Proteomes" id="UP000283543">
    <property type="component" value="Unassembled WGS sequence"/>
</dbReference>
<evidence type="ECO:0000256" key="1">
    <source>
        <dbReference type="SAM" id="MobiDB-lite"/>
    </source>
</evidence>
<comment type="caution">
    <text evidence="5">The sequence shown here is derived from an EMBL/GenBank/DDBJ whole genome shotgun (WGS) entry which is preliminary data.</text>
</comment>
<evidence type="ECO:0000313" key="9">
    <source>
        <dbReference type="Proteomes" id="UP000283543"/>
    </source>
</evidence>
<keyword evidence="3" id="KW-0732">Signal</keyword>
<dbReference type="EMBL" id="QUTB01001680">
    <property type="protein sequence ID" value="RHY75186.1"/>
    <property type="molecule type" value="Genomic_DNA"/>
</dbReference>
<dbReference type="EMBL" id="QUTC01005615">
    <property type="protein sequence ID" value="RHY56929.1"/>
    <property type="molecule type" value="Genomic_DNA"/>
</dbReference>
<feature type="transmembrane region" description="Helical" evidence="2">
    <location>
        <begin position="210"/>
        <end position="231"/>
    </location>
</feature>
<evidence type="ECO:0000313" key="7">
    <source>
        <dbReference type="Proteomes" id="UP000265716"/>
    </source>
</evidence>
<feature type="compositionally biased region" description="Basic residues" evidence="1">
    <location>
        <begin position="243"/>
        <end position="253"/>
    </location>
</feature>
<feature type="region of interest" description="Disordered" evidence="1">
    <location>
        <begin position="235"/>
        <end position="269"/>
    </location>
</feature>
<feature type="signal peptide" evidence="3">
    <location>
        <begin position="1"/>
        <end position="22"/>
    </location>
</feature>
<reference evidence="7 8" key="1">
    <citation type="submission" date="2018-08" db="EMBL/GenBank/DDBJ databases">
        <title>Aphanomyces genome sequencing and annotation.</title>
        <authorList>
            <person name="Minardi D."/>
            <person name="Oidtmann B."/>
            <person name="Van Der Giezen M."/>
            <person name="Studholme D.J."/>
        </authorList>
    </citation>
    <scope>NUCLEOTIDE SEQUENCE [LARGE SCALE GENOMIC DNA]</scope>
    <source>
        <strain evidence="4 8">D2</strain>
        <strain evidence="5 7">SA</strain>
        <strain evidence="6 9">Si</strain>
    </source>
</reference>
<evidence type="ECO:0000313" key="6">
    <source>
        <dbReference type="EMBL" id="RHY75186.1"/>
    </source>
</evidence>
<evidence type="ECO:0000256" key="2">
    <source>
        <dbReference type="SAM" id="Phobius"/>
    </source>
</evidence>
<accession>A0A397D2N7</accession>
<evidence type="ECO:0000256" key="3">
    <source>
        <dbReference type="SAM" id="SignalP"/>
    </source>
</evidence>
<dbReference type="AlphaFoldDB" id="A0A397D2N7"/>
<evidence type="ECO:0000313" key="4">
    <source>
        <dbReference type="EMBL" id="RHY40598.1"/>
    </source>
</evidence>
<keyword evidence="2" id="KW-1133">Transmembrane helix</keyword>
<gene>
    <name evidence="4" type="ORF">DYB30_000340</name>
    <name evidence="6" type="ORF">DYB34_013945</name>
    <name evidence="5" type="ORF">DYB38_000220</name>
</gene>
<feature type="chain" id="PRO_5036074465" evidence="3">
    <location>
        <begin position="23"/>
        <end position="269"/>
    </location>
</feature>
<keyword evidence="2" id="KW-0812">Transmembrane</keyword>